<organism evidence="2 3">
    <name type="scientific">Candidatus Uhrbacteria bacterium RIFCSPLOWO2_02_FULL_48_18</name>
    <dbReference type="NCBI Taxonomy" id="1802408"/>
    <lineage>
        <taxon>Bacteria</taxon>
        <taxon>Candidatus Uhriibacteriota</taxon>
    </lineage>
</organism>
<name>A0A1F7VC82_9BACT</name>
<evidence type="ECO:0000313" key="2">
    <source>
        <dbReference type="EMBL" id="OGL88126.1"/>
    </source>
</evidence>
<sequence length="65" mass="7230">MFLISMLASWSDPSTSTASNEEETNTSSHFVSSPIFLMVLEEHPFSRQAPKNPLPFGEDFLILIG</sequence>
<accession>A0A1F7VC82</accession>
<proteinExistence type="predicted"/>
<evidence type="ECO:0000256" key="1">
    <source>
        <dbReference type="SAM" id="MobiDB-lite"/>
    </source>
</evidence>
<comment type="caution">
    <text evidence="2">The sequence shown here is derived from an EMBL/GenBank/DDBJ whole genome shotgun (WGS) entry which is preliminary data.</text>
</comment>
<protein>
    <submittedName>
        <fullName evidence="2">Uncharacterized protein</fullName>
    </submittedName>
</protein>
<dbReference type="Proteomes" id="UP000176593">
    <property type="component" value="Unassembled WGS sequence"/>
</dbReference>
<reference evidence="2 3" key="1">
    <citation type="journal article" date="2016" name="Nat. Commun.">
        <title>Thousands of microbial genomes shed light on interconnected biogeochemical processes in an aquifer system.</title>
        <authorList>
            <person name="Anantharaman K."/>
            <person name="Brown C.T."/>
            <person name="Hug L.A."/>
            <person name="Sharon I."/>
            <person name="Castelle C.J."/>
            <person name="Probst A.J."/>
            <person name="Thomas B.C."/>
            <person name="Singh A."/>
            <person name="Wilkins M.J."/>
            <person name="Karaoz U."/>
            <person name="Brodie E.L."/>
            <person name="Williams K.H."/>
            <person name="Hubbard S.S."/>
            <person name="Banfield J.F."/>
        </authorList>
    </citation>
    <scope>NUCLEOTIDE SEQUENCE [LARGE SCALE GENOMIC DNA]</scope>
</reference>
<evidence type="ECO:0000313" key="3">
    <source>
        <dbReference type="Proteomes" id="UP000176593"/>
    </source>
</evidence>
<dbReference type="AlphaFoldDB" id="A0A1F7VC82"/>
<gene>
    <name evidence="2" type="ORF">A3I41_00130</name>
</gene>
<dbReference type="EMBL" id="MGEQ01000001">
    <property type="protein sequence ID" value="OGL88126.1"/>
    <property type="molecule type" value="Genomic_DNA"/>
</dbReference>
<feature type="region of interest" description="Disordered" evidence="1">
    <location>
        <begin position="1"/>
        <end position="27"/>
    </location>
</feature>